<proteinExistence type="inferred from homology"/>
<dbReference type="PROSITE" id="PS51355">
    <property type="entry name" value="GLUTATHIONE_PEROXID_3"/>
    <property type="match status" value="1"/>
</dbReference>
<dbReference type="SUPFAM" id="SSF52833">
    <property type="entry name" value="Thioredoxin-like"/>
    <property type="match status" value="1"/>
</dbReference>
<keyword evidence="3 5" id="KW-0560">Oxidoreductase</keyword>
<dbReference type="GO" id="GO:0034599">
    <property type="term" value="P:cellular response to oxidative stress"/>
    <property type="evidence" value="ECO:0007669"/>
    <property type="project" value="TreeGrafter"/>
</dbReference>
<evidence type="ECO:0000256" key="2">
    <source>
        <dbReference type="ARBA" id="ARBA00022559"/>
    </source>
</evidence>
<dbReference type="CDD" id="cd00340">
    <property type="entry name" value="GSH_Peroxidase"/>
    <property type="match status" value="1"/>
</dbReference>
<dbReference type="FunFam" id="3.40.30.10:FF:000010">
    <property type="entry name" value="Glutathione peroxidase"/>
    <property type="match status" value="1"/>
</dbReference>
<reference evidence="6" key="1">
    <citation type="submission" date="2022-06" db="EMBL/GenBank/DDBJ databases">
        <authorList>
            <person name="Sun Q."/>
        </authorList>
    </citation>
    <scope>NUCLEOTIDE SEQUENCE</scope>
    <source>
        <strain evidence="6">S101</strain>
    </source>
</reference>
<keyword evidence="2 5" id="KW-0575">Peroxidase</keyword>
<sequence>MPTNFHDFHAIDIKGKERFMGEFAGKIVLVVNTASACGLTPQYAGLQKLQETFPNDLVVLGFPCNQFGAQEPGSEEQIATFCDLNFHVTFPMFSKIDVNGDDTHPIFQYLKTAEPGILGSEPIKWNFTKFLIGRDGNPLRRYAPTTTPEEIEGDIREAIAA</sequence>
<dbReference type="PANTHER" id="PTHR11592:SF78">
    <property type="entry name" value="GLUTATHIONE PEROXIDASE"/>
    <property type="match status" value="1"/>
</dbReference>
<evidence type="ECO:0000256" key="3">
    <source>
        <dbReference type="ARBA" id="ARBA00023002"/>
    </source>
</evidence>
<dbReference type="InterPro" id="IPR000889">
    <property type="entry name" value="Glutathione_peroxidase"/>
</dbReference>
<dbReference type="PIRSF" id="PIRSF000303">
    <property type="entry name" value="Glutathion_perox"/>
    <property type="match status" value="1"/>
</dbReference>
<organism evidence="6 7">
    <name type="scientific">Ciceribacter sichuanensis</name>
    <dbReference type="NCBI Taxonomy" id="2949647"/>
    <lineage>
        <taxon>Bacteria</taxon>
        <taxon>Pseudomonadati</taxon>
        <taxon>Pseudomonadota</taxon>
        <taxon>Alphaproteobacteria</taxon>
        <taxon>Hyphomicrobiales</taxon>
        <taxon>Rhizobiaceae</taxon>
        <taxon>Ciceribacter</taxon>
    </lineage>
</organism>
<dbReference type="InterPro" id="IPR036249">
    <property type="entry name" value="Thioredoxin-like_sf"/>
</dbReference>
<comment type="caution">
    <text evidence="6">The sequence shown here is derived from an EMBL/GenBank/DDBJ whole genome shotgun (WGS) entry which is preliminary data.</text>
</comment>
<dbReference type="InterPro" id="IPR029759">
    <property type="entry name" value="GPX_AS"/>
</dbReference>
<dbReference type="PROSITE" id="PS00460">
    <property type="entry name" value="GLUTATHIONE_PEROXID_1"/>
    <property type="match status" value="1"/>
</dbReference>
<evidence type="ECO:0000313" key="6">
    <source>
        <dbReference type="EMBL" id="MCO5956900.1"/>
    </source>
</evidence>
<name>A0AAJ1F4P0_9HYPH</name>
<evidence type="ECO:0000256" key="1">
    <source>
        <dbReference type="ARBA" id="ARBA00006926"/>
    </source>
</evidence>
<comment type="similarity">
    <text evidence="1 5">Belongs to the glutathione peroxidase family.</text>
</comment>
<dbReference type="EMBL" id="JAMXLX010000002">
    <property type="protein sequence ID" value="MCO5956900.1"/>
    <property type="molecule type" value="Genomic_DNA"/>
</dbReference>
<dbReference type="Proteomes" id="UP001155380">
    <property type="component" value="Unassembled WGS sequence"/>
</dbReference>
<dbReference type="RefSeq" id="WP_250915824.1">
    <property type="nucleotide sequence ID" value="NZ_JAMXLX010000002.1"/>
</dbReference>
<gene>
    <name evidence="6" type="ORF">NBH21_08980</name>
</gene>
<dbReference type="PRINTS" id="PR01011">
    <property type="entry name" value="GLUTPROXDASE"/>
</dbReference>
<dbReference type="PANTHER" id="PTHR11592">
    <property type="entry name" value="GLUTATHIONE PEROXIDASE"/>
    <property type="match status" value="1"/>
</dbReference>
<protein>
    <recommendedName>
        <fullName evidence="5">Glutathione peroxidase</fullName>
    </recommendedName>
</protein>
<dbReference type="GO" id="GO:0004601">
    <property type="term" value="F:peroxidase activity"/>
    <property type="evidence" value="ECO:0007669"/>
    <property type="project" value="UniProtKB-KW"/>
</dbReference>
<dbReference type="AlphaFoldDB" id="A0AAJ1F4P0"/>
<dbReference type="PROSITE" id="PS00763">
    <property type="entry name" value="GLUTATHIONE_PEROXID_2"/>
    <property type="match status" value="1"/>
</dbReference>
<feature type="active site" evidence="4">
    <location>
        <position position="37"/>
    </location>
</feature>
<dbReference type="InterPro" id="IPR029760">
    <property type="entry name" value="GPX_CS"/>
</dbReference>
<dbReference type="Gene3D" id="3.40.30.10">
    <property type="entry name" value="Glutaredoxin"/>
    <property type="match status" value="1"/>
</dbReference>
<evidence type="ECO:0000313" key="7">
    <source>
        <dbReference type="Proteomes" id="UP001155380"/>
    </source>
</evidence>
<dbReference type="Pfam" id="PF00255">
    <property type="entry name" value="GSHPx"/>
    <property type="match status" value="1"/>
</dbReference>
<evidence type="ECO:0000256" key="5">
    <source>
        <dbReference type="RuleBase" id="RU000499"/>
    </source>
</evidence>
<accession>A0AAJ1F4P0</accession>
<evidence type="ECO:0000256" key="4">
    <source>
        <dbReference type="PIRSR" id="PIRSR000303-1"/>
    </source>
</evidence>